<sequence>MDAERIRGWLTAPFGFTTVPVTTLAVVLYALLFSLVSRSDQLYDVPKDTSGLNVDRAYFDLHQITARPHPYLSHANDDVRTYLLSQLKPIVAEHEHVHLSDDLLSNASWVIRGYGVYFEGTNILVKIDGTDSSLSRPDSKPTGVLFSAHYDSVSTGPGATDDGMGIVTLLELVRYLSNPKHRPRRTAVFLFNNGEEDGLNGAYVYWKHPWSNLTSSFINLEGAASGGRPLLFRSTSLAPTRAFLSSAIRHLQADVVTGDAFKRGVIKSHTDYEVYALGLKGKAEPMAGLDVAFYKNRAYYHTTRDSVPGVGYGQGRKALWAMMEVARGAGVALLNVDETSDDNGQSGVYFDLLRSKLVLFSLHSLFVTNVIFLVIGPLTTFVLLVVLRFGTKKPSEERAAEQHATSGTWVRTKEVLRVLIAWSRFWVALILGVAAQIGVVAGYLSVNPYVVHAHPFLVLMTFLSLSFLVIAFPIQLLQRLLPSPPSSQKLAMLLEHYVFTWILLIAATVQVNKNQIGGGYWITAWNICAWLALSVAFIEGSVRARRMGDAGNKAAFDMTVDDVHDESNDTGRRFVSGVLYEVPEDPHHPIDEQEHSDTQGEIVETEPTEITPLMHQSRGVASADAVHAKYDEFGWWILQLLVGVPITALLLFQLELLQLQAMMNTLVDGSSPLIVYGALSVLSMFIFIPLAPFAHKLHYGLTLVASVLLVLGLVFSWTALPFTLDKPFKVFVQQQVEVDLPPYDSLSTPLAVNAGNAEMSVIFQQNSSNRVVRAVTSLTGLHGYVDRHIVRDMPSSWGKDVQCHEDTLVRPGLYECLWESELLPWPGGNETEGPHAQWIDVKTTRLNDTSAMIYVKGTNTRGCRLYFDKPISYYKIRRSDEEDAPQVSGTDGQFLPGYEMPAEGVKEVRLWTRTWERGFSVEFGWNGTENDSSSAHMQGRAACEWAEYASGSAGGSTPVARSGLIPALEEVKAFLPLWALPTKLTDGLVEVWTKFSI</sequence>
<evidence type="ECO:0000256" key="6">
    <source>
        <dbReference type="ARBA" id="ARBA00022670"/>
    </source>
</evidence>
<evidence type="ECO:0000256" key="8">
    <source>
        <dbReference type="ARBA" id="ARBA00022723"/>
    </source>
</evidence>
<dbReference type="GO" id="GO:0005774">
    <property type="term" value="C:vacuolar membrane"/>
    <property type="evidence" value="ECO:0007669"/>
    <property type="project" value="UniProtKB-SubCell"/>
</dbReference>
<evidence type="ECO:0000256" key="10">
    <source>
        <dbReference type="ARBA" id="ARBA00022833"/>
    </source>
</evidence>
<evidence type="ECO:0000256" key="16">
    <source>
        <dbReference type="SAM" id="Phobius"/>
    </source>
</evidence>
<dbReference type="InterPro" id="IPR053976">
    <property type="entry name" value="PFF1_TM"/>
</dbReference>
<dbReference type="GO" id="GO:0046872">
    <property type="term" value="F:metal ion binding"/>
    <property type="evidence" value="ECO:0007669"/>
    <property type="project" value="UniProtKB-KW"/>
</dbReference>
<dbReference type="RefSeq" id="XP_040757507.1">
    <property type="nucleotide sequence ID" value="XM_040913604.1"/>
</dbReference>
<feature type="transmembrane region" description="Helical" evidence="16">
    <location>
        <begin position="425"/>
        <end position="444"/>
    </location>
</feature>
<dbReference type="Pfam" id="PF04389">
    <property type="entry name" value="Peptidase_M28"/>
    <property type="match status" value="1"/>
</dbReference>
<feature type="transmembrane region" description="Helical" evidence="16">
    <location>
        <begin position="518"/>
        <end position="538"/>
    </location>
</feature>
<feature type="transmembrane region" description="Helical" evidence="16">
    <location>
        <begin position="12"/>
        <end position="36"/>
    </location>
</feature>
<evidence type="ECO:0000256" key="1">
    <source>
        <dbReference type="ARBA" id="ARBA00001947"/>
    </source>
</evidence>
<feature type="transmembrane region" description="Helical" evidence="16">
    <location>
        <begin position="490"/>
        <end position="512"/>
    </location>
</feature>
<evidence type="ECO:0000259" key="17">
    <source>
        <dbReference type="Pfam" id="PF04389"/>
    </source>
</evidence>
<feature type="domain" description="Vacuolar membrane protease C-terminal" evidence="18">
    <location>
        <begin position="765"/>
        <end position="991"/>
    </location>
</feature>
<evidence type="ECO:0000256" key="12">
    <source>
        <dbReference type="ARBA" id="ARBA00023049"/>
    </source>
</evidence>
<comment type="function">
    <text evidence="2">May be involved in vacuolar sorting and osmoregulation.</text>
</comment>
<dbReference type="Gene3D" id="3.40.630.10">
    <property type="entry name" value="Zn peptidases"/>
    <property type="match status" value="1"/>
</dbReference>
<dbReference type="Proteomes" id="UP000076871">
    <property type="component" value="Unassembled WGS sequence"/>
</dbReference>
<protein>
    <recommendedName>
        <fullName evidence="15">Peptide hydrolase</fullName>
        <ecNumber evidence="15">3.4.-.-</ecNumber>
    </recommendedName>
</protein>
<comment type="similarity">
    <text evidence="4 15">Belongs to the peptidase M28 family.</text>
</comment>
<evidence type="ECO:0000256" key="4">
    <source>
        <dbReference type="ARBA" id="ARBA00010918"/>
    </source>
</evidence>
<feature type="transmembrane region" description="Helical" evidence="16">
    <location>
        <begin position="674"/>
        <end position="694"/>
    </location>
</feature>
<keyword evidence="13 16" id="KW-0472">Membrane</keyword>
<evidence type="ECO:0000259" key="18">
    <source>
        <dbReference type="Pfam" id="PF22250"/>
    </source>
</evidence>
<keyword evidence="5" id="KW-0926">Vacuole</keyword>
<keyword evidence="8 15" id="KW-0479">Metal-binding</keyword>
<dbReference type="InterPro" id="IPR007484">
    <property type="entry name" value="Peptidase_M28"/>
</dbReference>
<gene>
    <name evidence="20" type="ORF">LAESUDRAFT_765215</name>
</gene>
<keyword evidence="6 15" id="KW-0645">Protease</keyword>
<evidence type="ECO:0000259" key="19">
    <source>
        <dbReference type="Pfam" id="PF22251"/>
    </source>
</evidence>
<dbReference type="Pfam" id="PF22251">
    <property type="entry name" value="PFF1_TM"/>
    <property type="match status" value="1"/>
</dbReference>
<dbReference type="Pfam" id="PF22250">
    <property type="entry name" value="PFF1_C"/>
    <property type="match status" value="1"/>
</dbReference>
<evidence type="ECO:0000256" key="9">
    <source>
        <dbReference type="ARBA" id="ARBA00022801"/>
    </source>
</evidence>
<dbReference type="EMBL" id="KV427719">
    <property type="protein sequence ID" value="KZS99766.1"/>
    <property type="molecule type" value="Genomic_DNA"/>
</dbReference>
<feature type="transmembrane region" description="Helical" evidence="16">
    <location>
        <begin position="633"/>
        <end position="654"/>
    </location>
</feature>
<evidence type="ECO:0000256" key="3">
    <source>
        <dbReference type="ARBA" id="ARBA00004128"/>
    </source>
</evidence>
<keyword evidence="14" id="KW-0325">Glycoprotein</keyword>
<evidence type="ECO:0000313" key="21">
    <source>
        <dbReference type="Proteomes" id="UP000076871"/>
    </source>
</evidence>
<keyword evidence="12" id="KW-0482">Metalloprotease</keyword>
<evidence type="ECO:0000313" key="20">
    <source>
        <dbReference type="EMBL" id="KZS99766.1"/>
    </source>
</evidence>
<dbReference type="GO" id="GO:0006508">
    <property type="term" value="P:proteolysis"/>
    <property type="evidence" value="ECO:0007669"/>
    <property type="project" value="UniProtKB-KW"/>
</dbReference>
<organism evidence="20 21">
    <name type="scientific">Laetiporus sulphureus 93-53</name>
    <dbReference type="NCBI Taxonomy" id="1314785"/>
    <lineage>
        <taxon>Eukaryota</taxon>
        <taxon>Fungi</taxon>
        <taxon>Dikarya</taxon>
        <taxon>Basidiomycota</taxon>
        <taxon>Agaricomycotina</taxon>
        <taxon>Agaricomycetes</taxon>
        <taxon>Polyporales</taxon>
        <taxon>Laetiporus</taxon>
    </lineage>
</organism>
<feature type="domain" description="Peptidase M28" evidence="17">
    <location>
        <begin position="137"/>
        <end position="308"/>
    </location>
</feature>
<keyword evidence="11 16" id="KW-1133">Transmembrane helix</keyword>
<dbReference type="CDD" id="cd03875">
    <property type="entry name" value="M28_Fxna_like"/>
    <property type="match status" value="1"/>
</dbReference>
<keyword evidence="10 15" id="KW-0862">Zinc</keyword>
<name>A0A165AVX9_9APHY</name>
<dbReference type="OrthoDB" id="76293at2759"/>
<keyword evidence="21" id="KW-1185">Reference proteome</keyword>
<feature type="transmembrane region" description="Helical" evidence="16">
    <location>
        <begin position="365"/>
        <end position="387"/>
    </location>
</feature>
<dbReference type="FunCoup" id="A0A165AVX9">
    <property type="interactions" value="12"/>
</dbReference>
<evidence type="ECO:0000256" key="11">
    <source>
        <dbReference type="ARBA" id="ARBA00022989"/>
    </source>
</evidence>
<dbReference type="InParanoid" id="A0A165AVX9"/>
<reference evidence="20 21" key="1">
    <citation type="journal article" date="2016" name="Mol. Biol. Evol.">
        <title>Comparative Genomics of Early-Diverging Mushroom-Forming Fungi Provides Insights into the Origins of Lignocellulose Decay Capabilities.</title>
        <authorList>
            <person name="Nagy L.G."/>
            <person name="Riley R."/>
            <person name="Tritt A."/>
            <person name="Adam C."/>
            <person name="Daum C."/>
            <person name="Floudas D."/>
            <person name="Sun H."/>
            <person name="Yadav J.S."/>
            <person name="Pangilinan J."/>
            <person name="Larsson K.H."/>
            <person name="Matsuura K."/>
            <person name="Barry K."/>
            <person name="Labutti K."/>
            <person name="Kuo R."/>
            <person name="Ohm R.A."/>
            <person name="Bhattacharya S.S."/>
            <person name="Shirouzu T."/>
            <person name="Yoshinaga Y."/>
            <person name="Martin F.M."/>
            <person name="Grigoriev I.V."/>
            <person name="Hibbett D.S."/>
        </authorList>
    </citation>
    <scope>NUCLEOTIDE SEQUENCE [LARGE SCALE GENOMIC DNA]</scope>
    <source>
        <strain evidence="20 21">93-53</strain>
    </source>
</reference>
<dbReference type="GO" id="GO:0008235">
    <property type="term" value="F:metalloexopeptidase activity"/>
    <property type="evidence" value="ECO:0007669"/>
    <property type="project" value="InterPro"/>
</dbReference>
<keyword evidence="7 16" id="KW-0812">Transmembrane</keyword>
<dbReference type="InterPro" id="IPR053975">
    <property type="entry name" value="PFF1_C"/>
</dbReference>
<accession>A0A165AVX9</accession>
<proteinExistence type="inferred from homology"/>
<dbReference type="SUPFAM" id="SSF53187">
    <property type="entry name" value="Zn-dependent exopeptidases"/>
    <property type="match status" value="1"/>
</dbReference>
<evidence type="ECO:0000256" key="13">
    <source>
        <dbReference type="ARBA" id="ARBA00023136"/>
    </source>
</evidence>
<dbReference type="InterPro" id="IPR048024">
    <property type="entry name" value="Fxna-like_M28_dom"/>
</dbReference>
<feature type="transmembrane region" description="Helical" evidence="16">
    <location>
        <begin position="701"/>
        <end position="720"/>
    </location>
</feature>
<feature type="transmembrane region" description="Helical" evidence="16">
    <location>
        <begin position="456"/>
        <end position="478"/>
    </location>
</feature>
<dbReference type="AlphaFoldDB" id="A0A165AVX9"/>
<dbReference type="PANTHER" id="PTHR12147:SF58">
    <property type="entry name" value="VACUOLAR MEMBRANE PROTEASE"/>
    <property type="match status" value="1"/>
</dbReference>
<dbReference type="GeneID" id="63830632"/>
<evidence type="ECO:0000256" key="5">
    <source>
        <dbReference type="ARBA" id="ARBA00022554"/>
    </source>
</evidence>
<dbReference type="PANTHER" id="PTHR12147">
    <property type="entry name" value="METALLOPEPTIDASE M28 FAMILY MEMBER"/>
    <property type="match status" value="1"/>
</dbReference>
<comment type="cofactor">
    <cofactor evidence="1">
        <name>Zn(2+)</name>
        <dbReference type="ChEBI" id="CHEBI:29105"/>
    </cofactor>
</comment>
<dbReference type="STRING" id="1314785.A0A165AVX9"/>
<keyword evidence="9 15" id="KW-0378">Hydrolase</keyword>
<dbReference type="InterPro" id="IPR045175">
    <property type="entry name" value="M28_fam"/>
</dbReference>
<feature type="domain" description="Vacuolar membrane protease transmembrane" evidence="19">
    <location>
        <begin position="424"/>
        <end position="699"/>
    </location>
</feature>
<evidence type="ECO:0000256" key="7">
    <source>
        <dbReference type="ARBA" id="ARBA00022692"/>
    </source>
</evidence>
<evidence type="ECO:0000256" key="2">
    <source>
        <dbReference type="ARBA" id="ARBA00003273"/>
    </source>
</evidence>
<dbReference type="EC" id="3.4.-.-" evidence="15"/>
<evidence type="ECO:0000256" key="15">
    <source>
        <dbReference type="RuleBase" id="RU361240"/>
    </source>
</evidence>
<comment type="subcellular location">
    <subcellularLocation>
        <location evidence="3">Vacuole membrane</location>
        <topology evidence="3">Multi-pass membrane protein</topology>
    </subcellularLocation>
</comment>
<evidence type="ECO:0000256" key="14">
    <source>
        <dbReference type="ARBA" id="ARBA00023180"/>
    </source>
</evidence>